<dbReference type="GO" id="GO:0000917">
    <property type="term" value="P:division septum assembly"/>
    <property type="evidence" value="ECO:0007669"/>
    <property type="project" value="UniProtKB-KW"/>
</dbReference>
<dbReference type="Gene3D" id="3.90.1530.30">
    <property type="match status" value="1"/>
</dbReference>
<keyword evidence="7" id="KW-0717">Septation</keyword>
<organism evidence="10 11">
    <name type="scientific">Holdemania filiformis</name>
    <dbReference type="NCBI Taxonomy" id="61171"/>
    <lineage>
        <taxon>Bacteria</taxon>
        <taxon>Bacillati</taxon>
        <taxon>Bacillota</taxon>
        <taxon>Erysipelotrichia</taxon>
        <taxon>Erysipelotrichales</taxon>
        <taxon>Erysipelotrichaceae</taxon>
        <taxon>Holdemania</taxon>
    </lineage>
</organism>
<dbReference type="EMBL" id="QRUP01000011">
    <property type="protein sequence ID" value="RGR73592.1"/>
    <property type="molecule type" value="Genomic_DNA"/>
</dbReference>
<keyword evidence="11" id="KW-1185">Reference proteome</keyword>
<dbReference type="GO" id="GO:0009295">
    <property type="term" value="C:nucleoid"/>
    <property type="evidence" value="ECO:0007669"/>
    <property type="project" value="UniProtKB-SubCell"/>
</dbReference>
<dbReference type="Pfam" id="PF02195">
    <property type="entry name" value="ParB_N"/>
    <property type="match status" value="1"/>
</dbReference>
<dbReference type="PROSITE" id="PS50943">
    <property type="entry name" value="HTH_CROC1"/>
    <property type="match status" value="1"/>
</dbReference>
<keyword evidence="8" id="KW-0131">Cell cycle</keyword>
<dbReference type="GO" id="GO:0007059">
    <property type="term" value="P:chromosome segregation"/>
    <property type="evidence" value="ECO:0007669"/>
    <property type="project" value="UniProtKB-KW"/>
</dbReference>
<dbReference type="SUPFAM" id="SSF110849">
    <property type="entry name" value="ParB/Sulfiredoxin"/>
    <property type="match status" value="1"/>
</dbReference>
<dbReference type="Gene3D" id="1.10.10.2830">
    <property type="match status" value="1"/>
</dbReference>
<dbReference type="PANTHER" id="PTHR33375">
    <property type="entry name" value="CHROMOSOME-PARTITIONING PROTEIN PARB-RELATED"/>
    <property type="match status" value="1"/>
</dbReference>
<evidence type="ECO:0000256" key="3">
    <source>
        <dbReference type="ARBA" id="ARBA00022490"/>
    </source>
</evidence>
<evidence type="ECO:0000259" key="9">
    <source>
        <dbReference type="PROSITE" id="PS50943"/>
    </source>
</evidence>
<comment type="subcellular location">
    <subcellularLocation>
        <location evidence="1">Cytoplasm</location>
        <location evidence="1">Nucleoid</location>
    </subcellularLocation>
</comment>
<dbReference type="CDD" id="cd16393">
    <property type="entry name" value="SPO0J_N"/>
    <property type="match status" value="1"/>
</dbReference>
<dbReference type="AlphaFoldDB" id="A0A412FZI3"/>
<dbReference type="GeneID" id="83015776"/>
<comment type="caution">
    <text evidence="10">The sequence shown here is derived from an EMBL/GenBank/DDBJ whole genome shotgun (WGS) entry which is preliminary data.</text>
</comment>
<protein>
    <submittedName>
        <fullName evidence="10">Nucleoid occlusion protein</fullName>
    </submittedName>
</protein>
<dbReference type="InterPro" id="IPR041468">
    <property type="entry name" value="HTH_ParB/Spo0J"/>
</dbReference>
<dbReference type="GO" id="GO:0005694">
    <property type="term" value="C:chromosome"/>
    <property type="evidence" value="ECO:0007669"/>
    <property type="project" value="TreeGrafter"/>
</dbReference>
<proteinExistence type="inferred from homology"/>
<dbReference type="CDD" id="cd00093">
    <property type="entry name" value="HTH_XRE"/>
    <property type="match status" value="1"/>
</dbReference>
<comment type="similarity">
    <text evidence="2">Belongs to the ParB family.</text>
</comment>
<dbReference type="InterPro" id="IPR023705">
    <property type="entry name" value="Nucleoid_occlusion_protein"/>
</dbReference>
<evidence type="ECO:0000256" key="2">
    <source>
        <dbReference type="ARBA" id="ARBA00006295"/>
    </source>
</evidence>
<dbReference type="FunFam" id="3.90.1530.30:FF:000001">
    <property type="entry name" value="Chromosome partitioning protein ParB"/>
    <property type="match status" value="1"/>
</dbReference>
<dbReference type="InterPro" id="IPR003115">
    <property type="entry name" value="ParB_N"/>
</dbReference>
<dbReference type="InterPro" id="IPR004437">
    <property type="entry name" value="ParB/RepB/Spo0J"/>
</dbReference>
<dbReference type="SMART" id="SM00470">
    <property type="entry name" value="ParB"/>
    <property type="match status" value="1"/>
</dbReference>
<dbReference type="NCBIfam" id="TIGR04285">
    <property type="entry name" value="nucleoid_noc"/>
    <property type="match status" value="1"/>
</dbReference>
<gene>
    <name evidence="10" type="primary">noc</name>
    <name evidence="10" type="ORF">DWY25_10230</name>
</gene>
<dbReference type="FunFam" id="1.10.10.2830:FF:000001">
    <property type="entry name" value="Chromosome partitioning protein ParB"/>
    <property type="match status" value="1"/>
</dbReference>
<keyword evidence="6" id="KW-0238">DNA-binding</keyword>
<accession>A0A412FZI3</accession>
<evidence type="ECO:0000256" key="7">
    <source>
        <dbReference type="ARBA" id="ARBA00023210"/>
    </source>
</evidence>
<evidence type="ECO:0000256" key="8">
    <source>
        <dbReference type="ARBA" id="ARBA00023306"/>
    </source>
</evidence>
<dbReference type="NCBIfam" id="TIGR00180">
    <property type="entry name" value="parB_part"/>
    <property type="match status" value="1"/>
</dbReference>
<dbReference type="RefSeq" id="WP_117895143.1">
    <property type="nucleotide sequence ID" value="NZ_CABJCV010000011.1"/>
</dbReference>
<sequence length="258" mass="29433">MREVREISIEQLHPNRHQPRLEFNEDALMELAQSIRENGLIQPITVREDEDGYEIIAGERRYKACILAGYSEVPCNVMSADEQKLAELALVENIQRENLTSIEEAKAYIQIMRSAGMTQEELAAKMGKSQSTIANKVRLLNLPDEIQEGISSRKITERHARALLSVEPEKQQEVYEKIVKKGMNVRQAEQLITSMKETPQTKPEAKKPVFKGFARNIKIAVNTIYQAVEMVRRTGIAIETEEAETDNDVRIIIKFPNK</sequence>
<feature type="domain" description="HTH cro/C1-type" evidence="9">
    <location>
        <begin position="110"/>
        <end position="135"/>
    </location>
</feature>
<dbReference type="InterPro" id="IPR036086">
    <property type="entry name" value="ParB/Sulfiredoxin_sf"/>
</dbReference>
<evidence type="ECO:0000256" key="4">
    <source>
        <dbReference type="ARBA" id="ARBA00022618"/>
    </source>
</evidence>
<dbReference type="GO" id="GO:0045881">
    <property type="term" value="P:positive regulation of sporulation resulting in formation of a cellular spore"/>
    <property type="evidence" value="ECO:0007669"/>
    <property type="project" value="TreeGrafter"/>
</dbReference>
<name>A0A412FZI3_9FIRM</name>
<dbReference type="SUPFAM" id="SSF109709">
    <property type="entry name" value="KorB DNA-binding domain-like"/>
    <property type="match status" value="1"/>
</dbReference>
<keyword evidence="3" id="KW-0963">Cytoplasm</keyword>
<evidence type="ECO:0000313" key="11">
    <source>
        <dbReference type="Proteomes" id="UP000284178"/>
    </source>
</evidence>
<dbReference type="InterPro" id="IPR050336">
    <property type="entry name" value="Chromosome_partition/occlusion"/>
</dbReference>
<evidence type="ECO:0000256" key="6">
    <source>
        <dbReference type="ARBA" id="ARBA00023125"/>
    </source>
</evidence>
<keyword evidence="4" id="KW-0132">Cell division</keyword>
<reference evidence="10 11" key="1">
    <citation type="submission" date="2018-08" db="EMBL/GenBank/DDBJ databases">
        <title>A genome reference for cultivated species of the human gut microbiota.</title>
        <authorList>
            <person name="Zou Y."/>
            <person name="Xue W."/>
            <person name="Luo G."/>
        </authorList>
    </citation>
    <scope>NUCLEOTIDE SEQUENCE [LARGE SCALE GENOMIC DNA]</scope>
    <source>
        <strain evidence="10 11">AF24-29</strain>
    </source>
</reference>
<keyword evidence="5" id="KW-0159">Chromosome partition</keyword>
<dbReference type="InterPro" id="IPR001387">
    <property type="entry name" value="Cro/C1-type_HTH"/>
</dbReference>
<dbReference type="Proteomes" id="UP000284178">
    <property type="component" value="Unassembled WGS sequence"/>
</dbReference>
<evidence type="ECO:0000256" key="5">
    <source>
        <dbReference type="ARBA" id="ARBA00022829"/>
    </source>
</evidence>
<dbReference type="GO" id="GO:0003677">
    <property type="term" value="F:DNA binding"/>
    <property type="evidence" value="ECO:0007669"/>
    <property type="project" value="UniProtKB-KW"/>
</dbReference>
<evidence type="ECO:0000313" key="10">
    <source>
        <dbReference type="EMBL" id="RGR73592.1"/>
    </source>
</evidence>
<dbReference type="Pfam" id="PF17762">
    <property type="entry name" value="HTH_ParB"/>
    <property type="match status" value="1"/>
</dbReference>
<evidence type="ECO:0000256" key="1">
    <source>
        <dbReference type="ARBA" id="ARBA00004453"/>
    </source>
</evidence>
<dbReference type="PANTHER" id="PTHR33375:SF1">
    <property type="entry name" value="CHROMOSOME-PARTITIONING PROTEIN PARB-RELATED"/>
    <property type="match status" value="1"/>
</dbReference>